<reference evidence="2 3" key="1">
    <citation type="submission" date="2017-05" db="EMBL/GenBank/DDBJ databases">
        <authorList>
            <person name="Song R."/>
            <person name="Chenine A.L."/>
            <person name="Ruprecht R.M."/>
        </authorList>
    </citation>
    <scope>NUCLEOTIDE SEQUENCE [LARGE SCALE GENOMIC DNA]</scope>
    <source>
        <strain evidence="2 3">CECT 8898</strain>
    </source>
</reference>
<sequence>MYHKFAIAALVLGLAGPAFANDGLARTIGVEPGKYTTSELVQIMFADDKKAEMKAVERRRAEERKRLQFLGVTSTSN</sequence>
<evidence type="ECO:0000313" key="2">
    <source>
        <dbReference type="EMBL" id="SMX43919.1"/>
    </source>
</evidence>
<feature type="signal peptide" evidence="1">
    <location>
        <begin position="1"/>
        <end position="20"/>
    </location>
</feature>
<keyword evidence="1" id="KW-0732">Signal</keyword>
<accession>A0A238KM18</accession>
<evidence type="ECO:0000313" key="3">
    <source>
        <dbReference type="Proteomes" id="UP000207598"/>
    </source>
</evidence>
<evidence type="ECO:0000256" key="1">
    <source>
        <dbReference type="SAM" id="SignalP"/>
    </source>
</evidence>
<name>A0A238KM18_9RHOB</name>
<dbReference type="Proteomes" id="UP000207598">
    <property type="component" value="Unassembled WGS sequence"/>
</dbReference>
<dbReference type="OrthoDB" id="7877136at2"/>
<dbReference type="AlphaFoldDB" id="A0A238KM18"/>
<proteinExistence type="predicted"/>
<organism evidence="2 3">
    <name type="scientific">Maliponia aquimaris</name>
    <dbReference type="NCBI Taxonomy" id="1673631"/>
    <lineage>
        <taxon>Bacteria</taxon>
        <taxon>Pseudomonadati</taxon>
        <taxon>Pseudomonadota</taxon>
        <taxon>Alphaproteobacteria</taxon>
        <taxon>Rhodobacterales</taxon>
        <taxon>Paracoccaceae</taxon>
        <taxon>Maliponia</taxon>
    </lineage>
</organism>
<dbReference type="RefSeq" id="WP_094021744.1">
    <property type="nucleotide sequence ID" value="NZ_FXYF01000007.1"/>
</dbReference>
<protein>
    <submittedName>
        <fullName evidence="2">Uncharacterized protein</fullName>
    </submittedName>
</protein>
<keyword evidence="3" id="KW-1185">Reference proteome</keyword>
<feature type="chain" id="PRO_5013280356" evidence="1">
    <location>
        <begin position="21"/>
        <end position="77"/>
    </location>
</feature>
<gene>
    <name evidence="2" type="ORF">MAA8898_02935</name>
</gene>
<dbReference type="EMBL" id="FXYF01000007">
    <property type="protein sequence ID" value="SMX43919.1"/>
    <property type="molecule type" value="Genomic_DNA"/>
</dbReference>